<organism evidence="8 9">
    <name type="scientific">Dictyobacter formicarum</name>
    <dbReference type="NCBI Taxonomy" id="2778368"/>
    <lineage>
        <taxon>Bacteria</taxon>
        <taxon>Bacillati</taxon>
        <taxon>Chloroflexota</taxon>
        <taxon>Ktedonobacteria</taxon>
        <taxon>Ktedonobacterales</taxon>
        <taxon>Dictyobacteraceae</taxon>
        <taxon>Dictyobacter</taxon>
    </lineage>
</organism>
<proteinExistence type="inferred from homology"/>
<dbReference type="InterPro" id="IPR029063">
    <property type="entry name" value="SAM-dependent_MTases_sf"/>
</dbReference>
<dbReference type="EC" id="2.1.1.77" evidence="7"/>
<keyword evidence="3 7" id="KW-0963">Cytoplasm</keyword>
<dbReference type="Pfam" id="PF01135">
    <property type="entry name" value="PCMT"/>
    <property type="match status" value="1"/>
</dbReference>
<dbReference type="PANTHER" id="PTHR11579">
    <property type="entry name" value="PROTEIN-L-ISOASPARTATE O-METHYLTRANSFERASE"/>
    <property type="match status" value="1"/>
</dbReference>
<dbReference type="CDD" id="cd02440">
    <property type="entry name" value="AdoMet_MTases"/>
    <property type="match status" value="1"/>
</dbReference>
<feature type="active site" evidence="7">
    <location>
        <position position="64"/>
    </location>
</feature>
<evidence type="ECO:0000256" key="2">
    <source>
        <dbReference type="ARBA" id="ARBA00005369"/>
    </source>
</evidence>
<evidence type="ECO:0000256" key="1">
    <source>
        <dbReference type="ARBA" id="ARBA00004496"/>
    </source>
</evidence>
<dbReference type="NCBIfam" id="TIGR00080">
    <property type="entry name" value="pimt"/>
    <property type="match status" value="1"/>
</dbReference>
<sequence length="215" mass="23633">MRMTKDFSIQRQQLIDQLQQDGIQNERVLQAIATIPRELFVDSPFQRMAYANQALPLDLGQTISQPLMVALMTQALQLVGTENVLEIGTGSGYQTAILAQLCRYVYSVERYPQLSDRAASRLDQLGCANVSLLVGDGSIGWAEYAPYDRILVTAAAPHVPSQLIEQLTMGGLMVVPVGDHSQQDLQVIQRTQQGMQASSLGRCVFVPLVGEGGWR</sequence>
<keyword evidence="4 7" id="KW-0489">Methyltransferase</keyword>
<dbReference type="HAMAP" id="MF_00090">
    <property type="entry name" value="PIMT"/>
    <property type="match status" value="1"/>
</dbReference>
<dbReference type="Gene3D" id="3.40.50.150">
    <property type="entry name" value="Vaccinia Virus protein VP39"/>
    <property type="match status" value="1"/>
</dbReference>
<comment type="function">
    <text evidence="7">Catalyzes the methyl esterification of L-isoaspartyl residues in peptides and proteins that result from spontaneous decomposition of normal L-aspartyl and L-asparaginyl residues. It plays a role in the repair and/or degradation of damaged proteins.</text>
</comment>
<dbReference type="PROSITE" id="PS01279">
    <property type="entry name" value="PCMT"/>
    <property type="match status" value="1"/>
</dbReference>
<reference evidence="8 9" key="1">
    <citation type="journal article" date="2021" name="Int. J. Syst. Evol. Microbiol.">
        <title>Reticulibacter mediterranei gen. nov., sp. nov., within the new family Reticulibacteraceae fam. nov., and Ktedonospora formicarum gen. nov., sp. nov., Ktedonobacter robiniae sp. nov., Dictyobacter formicarum sp. nov. and Dictyobacter arantiisoli sp. nov., belonging to the class Ktedonobacteria.</title>
        <authorList>
            <person name="Yabe S."/>
            <person name="Zheng Y."/>
            <person name="Wang C.M."/>
            <person name="Sakai Y."/>
            <person name="Abe K."/>
            <person name="Yokota A."/>
            <person name="Donadio S."/>
            <person name="Cavaletti L."/>
            <person name="Monciardini P."/>
        </authorList>
    </citation>
    <scope>NUCLEOTIDE SEQUENCE [LARGE SCALE GENOMIC DNA]</scope>
    <source>
        <strain evidence="8 9">SOSP1-9</strain>
    </source>
</reference>
<evidence type="ECO:0000256" key="4">
    <source>
        <dbReference type="ARBA" id="ARBA00022603"/>
    </source>
</evidence>
<keyword evidence="6 7" id="KW-0949">S-adenosyl-L-methionine</keyword>
<name>A0ABQ3VHE0_9CHLR</name>
<evidence type="ECO:0000256" key="7">
    <source>
        <dbReference type="HAMAP-Rule" id="MF_00090"/>
    </source>
</evidence>
<evidence type="ECO:0000313" key="9">
    <source>
        <dbReference type="Proteomes" id="UP000635565"/>
    </source>
</evidence>
<gene>
    <name evidence="8" type="primary">pcm_1</name>
    <name evidence="7" type="synonym">pcm</name>
    <name evidence="8" type="ORF">KSZ_25470</name>
</gene>
<keyword evidence="5 7" id="KW-0808">Transferase</keyword>
<comment type="caution">
    <text evidence="8">The sequence shown here is derived from an EMBL/GenBank/DDBJ whole genome shotgun (WGS) entry which is preliminary data.</text>
</comment>
<comment type="subcellular location">
    <subcellularLocation>
        <location evidence="1 7">Cytoplasm</location>
    </subcellularLocation>
</comment>
<comment type="similarity">
    <text evidence="2 7">Belongs to the methyltransferase superfamily. L-isoaspartyl/D-aspartyl protein methyltransferase family.</text>
</comment>
<dbReference type="EMBL" id="BNJJ01000006">
    <property type="protein sequence ID" value="GHO84541.1"/>
    <property type="molecule type" value="Genomic_DNA"/>
</dbReference>
<evidence type="ECO:0000256" key="6">
    <source>
        <dbReference type="ARBA" id="ARBA00022691"/>
    </source>
</evidence>
<evidence type="ECO:0000313" key="8">
    <source>
        <dbReference type="EMBL" id="GHO84541.1"/>
    </source>
</evidence>
<comment type="catalytic activity">
    <reaction evidence="7">
        <text>[protein]-L-isoaspartate + S-adenosyl-L-methionine = [protein]-L-isoaspartate alpha-methyl ester + S-adenosyl-L-homocysteine</text>
        <dbReference type="Rhea" id="RHEA:12705"/>
        <dbReference type="Rhea" id="RHEA-COMP:12143"/>
        <dbReference type="Rhea" id="RHEA-COMP:12144"/>
        <dbReference type="ChEBI" id="CHEBI:57856"/>
        <dbReference type="ChEBI" id="CHEBI:59789"/>
        <dbReference type="ChEBI" id="CHEBI:90596"/>
        <dbReference type="ChEBI" id="CHEBI:90598"/>
        <dbReference type="EC" id="2.1.1.77"/>
    </reaction>
</comment>
<dbReference type="PANTHER" id="PTHR11579:SF0">
    <property type="entry name" value="PROTEIN-L-ISOASPARTATE(D-ASPARTATE) O-METHYLTRANSFERASE"/>
    <property type="match status" value="1"/>
</dbReference>
<protein>
    <recommendedName>
        <fullName evidence="7">Protein-L-isoaspartate O-methyltransferase</fullName>
        <ecNumber evidence="7">2.1.1.77</ecNumber>
    </recommendedName>
    <alternativeName>
        <fullName evidence="7">L-isoaspartyl protein carboxyl methyltransferase</fullName>
    </alternativeName>
    <alternativeName>
        <fullName evidence="7">Protein L-isoaspartyl methyltransferase</fullName>
    </alternativeName>
    <alternativeName>
        <fullName evidence="7">Protein-beta-aspartate methyltransferase</fullName>
        <shortName evidence="7">PIMT</shortName>
    </alternativeName>
</protein>
<evidence type="ECO:0000256" key="3">
    <source>
        <dbReference type="ARBA" id="ARBA00022490"/>
    </source>
</evidence>
<dbReference type="InterPro" id="IPR000682">
    <property type="entry name" value="PCMT"/>
</dbReference>
<keyword evidence="9" id="KW-1185">Reference proteome</keyword>
<evidence type="ECO:0000256" key="5">
    <source>
        <dbReference type="ARBA" id="ARBA00022679"/>
    </source>
</evidence>
<accession>A0ABQ3VHE0</accession>
<dbReference type="Proteomes" id="UP000635565">
    <property type="component" value="Unassembled WGS sequence"/>
</dbReference>
<dbReference type="NCBIfam" id="NF001453">
    <property type="entry name" value="PRK00312.1"/>
    <property type="match status" value="1"/>
</dbReference>
<dbReference type="SUPFAM" id="SSF53335">
    <property type="entry name" value="S-adenosyl-L-methionine-dependent methyltransferases"/>
    <property type="match status" value="1"/>
</dbReference>